<reference evidence="3 4" key="1">
    <citation type="submission" date="2019-03" db="EMBL/GenBank/DDBJ databases">
        <title>Draft genome sequence of Xylaria hypoxylon DSM 108379, a ubiquitous saprotrophic-parasitic fungi on hardwood.</title>
        <authorList>
            <person name="Buettner E."/>
            <person name="Leonhardt S."/>
            <person name="Gebauer A.M."/>
            <person name="Liers C."/>
            <person name="Hofrichter M."/>
            <person name="Kellner H."/>
        </authorList>
    </citation>
    <scope>NUCLEOTIDE SEQUENCE [LARGE SCALE GENOMIC DNA]</scope>
    <source>
        <strain evidence="3 4">DSM 108379</strain>
    </source>
</reference>
<keyword evidence="1" id="KW-0175">Coiled coil</keyword>
<comment type="caution">
    <text evidence="3">The sequence shown here is derived from an EMBL/GenBank/DDBJ whole genome shotgun (WGS) entry which is preliminary data.</text>
</comment>
<evidence type="ECO:0000256" key="1">
    <source>
        <dbReference type="SAM" id="Coils"/>
    </source>
</evidence>
<keyword evidence="4" id="KW-1185">Reference proteome</keyword>
<feature type="coiled-coil region" evidence="1">
    <location>
        <begin position="336"/>
        <end position="363"/>
    </location>
</feature>
<feature type="compositionally biased region" description="Polar residues" evidence="2">
    <location>
        <begin position="269"/>
        <end position="278"/>
    </location>
</feature>
<feature type="region of interest" description="Disordered" evidence="2">
    <location>
        <begin position="156"/>
        <end position="176"/>
    </location>
</feature>
<dbReference type="EMBL" id="SKBN01000142">
    <property type="protein sequence ID" value="TGJ82073.1"/>
    <property type="molecule type" value="Genomic_DNA"/>
</dbReference>
<dbReference type="AlphaFoldDB" id="A0A4Z0YUD0"/>
<gene>
    <name evidence="3" type="ORF">E0Z10_g6684</name>
</gene>
<proteinExistence type="predicted"/>
<evidence type="ECO:0000256" key="2">
    <source>
        <dbReference type="SAM" id="MobiDB-lite"/>
    </source>
</evidence>
<feature type="compositionally biased region" description="Basic and acidic residues" evidence="2">
    <location>
        <begin position="986"/>
        <end position="996"/>
    </location>
</feature>
<protein>
    <submittedName>
        <fullName evidence="3">Uncharacterized protein</fullName>
    </submittedName>
</protein>
<feature type="region of interest" description="Disordered" evidence="2">
    <location>
        <begin position="105"/>
        <end position="130"/>
    </location>
</feature>
<dbReference type="OrthoDB" id="5427134at2759"/>
<feature type="compositionally biased region" description="Polar residues" evidence="2">
    <location>
        <begin position="964"/>
        <end position="975"/>
    </location>
</feature>
<feature type="region of interest" description="Disordered" evidence="2">
    <location>
        <begin position="719"/>
        <end position="744"/>
    </location>
</feature>
<feature type="compositionally biased region" description="Basic and acidic residues" evidence="2">
    <location>
        <begin position="928"/>
        <end position="941"/>
    </location>
</feature>
<dbReference type="Proteomes" id="UP000297716">
    <property type="component" value="Unassembled WGS sequence"/>
</dbReference>
<feature type="region of interest" description="Disordered" evidence="2">
    <location>
        <begin position="785"/>
        <end position="815"/>
    </location>
</feature>
<feature type="region of interest" description="Disordered" evidence="2">
    <location>
        <begin position="883"/>
        <end position="996"/>
    </location>
</feature>
<accession>A0A4Z0YUD0</accession>
<sequence length="996" mass="110258">MAGPAPDFQLPNASFFNIYADAPLTTNSLNLPGGPCNYVDLTPGASGHKCGCRRFWSRASLGGLERGSPIGFPPGFANGYDDQTVWCMCSHHACFHDDARDNQTPVSNPVVASVDTNGQENERPRTNREPLTPVVADLSFNSLDPVGQHMDLNAINNPNSASHGHETARPGEIAQPSMPDTLPWASLIHSEPTQAGSLPPIPSQCLMASQPSSTTSSMRISYLKPFSGKGLQTLSGVRSTILEPLQENEKGQTLEPENDDTVEPESVDDAQTVTNTPRSTRHRDMTDGPYQSPTPGINREAHHFLSNTVQGHEQRIENLESVSFSAAAHDMCHEKHDQADLRLTELESRVEEVEKALDDYATHSSGYGWSRRERIDDAAASVVSVSTSTGSYTMDRAELQSELQTLKTQLSQLQGISYFPSSTQPWEVEVVFLPFPLKNVWLESRDFGSQHLSHGGLGEPDLWIQLPNSSEPQSPDFSDWAGPEADSDWLLGRACAPDNMIGQRLRSRGLVKNVTVRGPDARSVQQAMSEAFGTLFRTFSRMQANVHHGSTVHHRVSKFLGLQSPWIPLRKLHKDSRLRFLTPAEMVTPVSWDVQFLTSSVIMKSHGMHRLFITHPEAYLQNQDAYDNGWTWQRLRELSRVYADSQSSQEILEGDAKEDCWAWNNILDDPPAAVAHASSVQSVQASAQEHWRAISTLASSRDVFTDARGTSLSLATRRSISRAQSPAVLQERRASRPPGIRTASMPPALQALVSPAITKRRVTAHVHPNERHISPRVAQIAALAKRRSARSPSVRPHWSRYTPRRSTASPTPMPEMLSRRATTPFYATPHSNAPFVDTRPGRSEVNILEDDDIDLDFDVAESGSNAYIYEDDVGDENDEQLGKEVDRDDSSMADLGYDSYQSQSHESWEDGQATEAPEDEPWPGIEDVENHNPDLNIHVDDDAMMDGDADGNLAAADADRHETQSQQSSAPSEYPSNEPPWVTSGREQEFRVFEDR</sequence>
<dbReference type="STRING" id="37992.A0A4Z0YUD0"/>
<feature type="compositionally biased region" description="Acidic residues" evidence="2">
    <location>
        <begin position="256"/>
        <end position="268"/>
    </location>
</feature>
<organism evidence="3 4">
    <name type="scientific">Xylaria hypoxylon</name>
    <dbReference type="NCBI Taxonomy" id="37992"/>
    <lineage>
        <taxon>Eukaryota</taxon>
        <taxon>Fungi</taxon>
        <taxon>Dikarya</taxon>
        <taxon>Ascomycota</taxon>
        <taxon>Pezizomycotina</taxon>
        <taxon>Sordariomycetes</taxon>
        <taxon>Xylariomycetidae</taxon>
        <taxon>Xylariales</taxon>
        <taxon>Xylariaceae</taxon>
        <taxon>Xylaria</taxon>
    </lineage>
</organism>
<feature type="region of interest" description="Disordered" evidence="2">
    <location>
        <begin position="244"/>
        <end position="287"/>
    </location>
</feature>
<evidence type="ECO:0000313" key="4">
    <source>
        <dbReference type="Proteomes" id="UP000297716"/>
    </source>
</evidence>
<evidence type="ECO:0000313" key="3">
    <source>
        <dbReference type="EMBL" id="TGJ82073.1"/>
    </source>
</evidence>
<name>A0A4Z0YUD0_9PEZI</name>